<accession>A0A5N6KNQ5</accession>
<evidence type="ECO:0000313" key="3">
    <source>
        <dbReference type="Proteomes" id="UP000327013"/>
    </source>
</evidence>
<reference evidence="2 3" key="1">
    <citation type="submission" date="2019-06" db="EMBL/GenBank/DDBJ databases">
        <title>A chromosomal-level reference genome of Carpinus fangiana (Coryloideae, Betulaceae).</title>
        <authorList>
            <person name="Yang X."/>
            <person name="Wang Z."/>
            <person name="Zhang L."/>
            <person name="Hao G."/>
            <person name="Liu J."/>
            <person name="Yang Y."/>
        </authorList>
    </citation>
    <scope>NUCLEOTIDE SEQUENCE [LARGE SCALE GENOMIC DNA]</scope>
    <source>
        <strain evidence="2">Cfa_2016G</strain>
        <tissue evidence="2">Leaf</tissue>
    </source>
</reference>
<feature type="compositionally biased region" description="Polar residues" evidence="1">
    <location>
        <begin position="149"/>
        <end position="158"/>
    </location>
</feature>
<dbReference type="EMBL" id="VIBQ01000009">
    <property type="protein sequence ID" value="KAB8336786.1"/>
    <property type="molecule type" value="Genomic_DNA"/>
</dbReference>
<feature type="region of interest" description="Disordered" evidence="1">
    <location>
        <begin position="129"/>
        <end position="178"/>
    </location>
</feature>
<dbReference type="Proteomes" id="UP000327013">
    <property type="component" value="Unassembled WGS sequence"/>
</dbReference>
<dbReference type="AlphaFoldDB" id="A0A5N6KNQ5"/>
<gene>
    <name evidence="2" type="ORF">FH972_021095</name>
</gene>
<evidence type="ECO:0000313" key="2">
    <source>
        <dbReference type="EMBL" id="KAB8336786.1"/>
    </source>
</evidence>
<feature type="compositionally biased region" description="Low complexity" evidence="1">
    <location>
        <begin position="164"/>
        <end position="178"/>
    </location>
</feature>
<protein>
    <submittedName>
        <fullName evidence="2">Uncharacterized protein</fullName>
    </submittedName>
</protein>
<sequence>MLEINRVDPGESRVECVQESAYNAVAMILLGQQNPSSPKGGTSKDACCLVTTPRGEELEMVLGQSRCDWRKESGASLQAVRLVFREERLRCVMEWRAWGWLWGDASDAFGLPVRGAVRGEGRLRRFCEEQPMPDDSLPPLGQTACPPHTSRQQAAVRSQPQPAPALLSTPPSARSPPARSAQVRFCLLGKTLGIATVWQPWGRPIMSSRVFRGGARLRTHHWADSHPALSVNNHVGSSSSVTLSDTAAAAHPLARQPHSMPLQRGARQSHAMAPTGTLRTNGEAEARTSPRRARAAVGGDHRNPSAFGLVPPTVGWARLLILSRSAENSPAYKAPPEVTVRQAPSTGCRD</sequence>
<keyword evidence="3" id="KW-1185">Reference proteome</keyword>
<comment type="caution">
    <text evidence="2">The sequence shown here is derived from an EMBL/GenBank/DDBJ whole genome shotgun (WGS) entry which is preliminary data.</text>
</comment>
<organism evidence="2 3">
    <name type="scientific">Carpinus fangiana</name>
    <dbReference type="NCBI Taxonomy" id="176857"/>
    <lineage>
        <taxon>Eukaryota</taxon>
        <taxon>Viridiplantae</taxon>
        <taxon>Streptophyta</taxon>
        <taxon>Embryophyta</taxon>
        <taxon>Tracheophyta</taxon>
        <taxon>Spermatophyta</taxon>
        <taxon>Magnoliopsida</taxon>
        <taxon>eudicotyledons</taxon>
        <taxon>Gunneridae</taxon>
        <taxon>Pentapetalae</taxon>
        <taxon>rosids</taxon>
        <taxon>fabids</taxon>
        <taxon>Fagales</taxon>
        <taxon>Betulaceae</taxon>
        <taxon>Carpinus</taxon>
    </lineage>
</organism>
<evidence type="ECO:0000256" key="1">
    <source>
        <dbReference type="SAM" id="MobiDB-lite"/>
    </source>
</evidence>
<proteinExistence type="predicted"/>
<name>A0A5N6KNQ5_9ROSI</name>
<feature type="region of interest" description="Disordered" evidence="1">
    <location>
        <begin position="327"/>
        <end position="350"/>
    </location>
</feature>
<feature type="region of interest" description="Disordered" evidence="1">
    <location>
        <begin position="254"/>
        <end position="306"/>
    </location>
</feature>